<dbReference type="GO" id="GO:0005576">
    <property type="term" value="C:extracellular region"/>
    <property type="evidence" value="ECO:0007669"/>
    <property type="project" value="UniProtKB-SubCell"/>
</dbReference>
<evidence type="ECO:0000313" key="5">
    <source>
        <dbReference type="EMBL" id="EGZ24382.1"/>
    </source>
</evidence>
<dbReference type="InterPro" id="IPR045379">
    <property type="entry name" value="Crinkler_N"/>
</dbReference>
<evidence type="ECO:0000256" key="2">
    <source>
        <dbReference type="ARBA" id="ARBA00004613"/>
    </source>
</evidence>
<keyword evidence="3" id="KW-0964">Secreted</keyword>
<dbReference type="Proteomes" id="UP000002640">
    <property type="component" value="Unassembled WGS sequence"/>
</dbReference>
<dbReference type="AlphaFoldDB" id="G4YV83"/>
<evidence type="ECO:0000259" key="4">
    <source>
        <dbReference type="Pfam" id="PF20147"/>
    </source>
</evidence>
<dbReference type="GO" id="GO:0043657">
    <property type="term" value="C:host cell"/>
    <property type="evidence" value="ECO:0007669"/>
    <property type="project" value="UniProtKB-SubCell"/>
</dbReference>
<sequence>MHVVNSGYMDFDQAAWASTSSAGHLFGSCSMTGSILAGEHPGWLFPPLGSWIQLEPGRQRGARAEIWSRIVSFGSGCGSLTTRPVGYEDRTIATDGWEATETKIACWRVATRTWVTARTVTEAADWTEVGSRRTVGDGEAHLRSCGLEHRRLEDLRAEELADTRNGAKRSIDGSRSRHGTAQFKPKVMIVDMQRRTLAVVDAPPDDYTMVALLYAIAGVPGALFGVEIDTNLQVWQLKQKIMERRKEEFVKVAEKNVDLFLAKADVKAMMATSIDLGAAIGAVFKEAPQRDHVHVLVRKGGDMASGNYDKQNHAINLVLSGPGTGKSRMLDEMDGILLRAAELSGNQKLLKRMKRKKSVYTFHVTFEKGTSAKGSLINTEDPDHDVSYRMLYQLTKNRTDWSAFCSEMKRLYGHLPLSIGMVIDMLADLEGTDVESMTVVLCVDGLQKLTNNGTKDCDLYSVLASICSFMNASKAFAVCVCSATVQTPVKEALANSSQRRVFLVPPVITGDVLGAKTRLERQLVDDMGGMAELLRYYTRFLASTRANNWKNWIQ</sequence>
<dbReference type="KEGG" id="psoj:PHYSODRAFT_325505"/>
<dbReference type="Pfam" id="PF20147">
    <property type="entry name" value="Crinkler"/>
    <property type="match status" value="1"/>
</dbReference>
<evidence type="ECO:0000256" key="3">
    <source>
        <dbReference type="ARBA" id="ARBA00022525"/>
    </source>
</evidence>
<reference evidence="5 6" key="1">
    <citation type="journal article" date="2006" name="Science">
        <title>Phytophthora genome sequences uncover evolutionary origins and mechanisms of pathogenesis.</title>
        <authorList>
            <person name="Tyler B.M."/>
            <person name="Tripathy S."/>
            <person name="Zhang X."/>
            <person name="Dehal P."/>
            <person name="Jiang R.H."/>
            <person name="Aerts A."/>
            <person name="Arredondo F.D."/>
            <person name="Baxter L."/>
            <person name="Bensasson D."/>
            <person name="Beynon J.L."/>
            <person name="Chapman J."/>
            <person name="Damasceno C.M."/>
            <person name="Dorrance A.E."/>
            <person name="Dou D."/>
            <person name="Dickerman A.W."/>
            <person name="Dubchak I.L."/>
            <person name="Garbelotto M."/>
            <person name="Gijzen M."/>
            <person name="Gordon S.G."/>
            <person name="Govers F."/>
            <person name="Grunwald N.J."/>
            <person name="Huang W."/>
            <person name="Ivors K.L."/>
            <person name="Jones R.W."/>
            <person name="Kamoun S."/>
            <person name="Krampis K."/>
            <person name="Lamour K.H."/>
            <person name="Lee M.K."/>
            <person name="McDonald W.H."/>
            <person name="Medina M."/>
            <person name="Meijer H.J."/>
            <person name="Nordberg E.K."/>
            <person name="Maclean D.J."/>
            <person name="Ospina-Giraldo M.D."/>
            <person name="Morris P.F."/>
            <person name="Phuntumart V."/>
            <person name="Putnam N.H."/>
            <person name="Rash S."/>
            <person name="Rose J.K."/>
            <person name="Sakihama Y."/>
            <person name="Salamov A.A."/>
            <person name="Savidor A."/>
            <person name="Scheuring C.F."/>
            <person name="Smith B.M."/>
            <person name="Sobral B.W."/>
            <person name="Terry A."/>
            <person name="Torto-Alalibo T.A."/>
            <person name="Win J."/>
            <person name="Xu Z."/>
            <person name="Zhang H."/>
            <person name="Grigoriev I.V."/>
            <person name="Rokhsar D.S."/>
            <person name="Boore J.L."/>
        </authorList>
    </citation>
    <scope>NUCLEOTIDE SEQUENCE [LARGE SCALE GENOMIC DNA]</scope>
    <source>
        <strain evidence="5 6">P6497</strain>
    </source>
</reference>
<name>G4YV83_PHYSP</name>
<feature type="domain" description="Crinkler effector protein N-terminal" evidence="4">
    <location>
        <begin position="210"/>
        <end position="298"/>
    </location>
</feature>
<comment type="subcellular location">
    <subcellularLocation>
        <location evidence="1">Host cell</location>
    </subcellularLocation>
    <subcellularLocation>
        <location evidence="2">Secreted</location>
    </subcellularLocation>
</comment>
<gene>
    <name evidence="5" type="ORF">PHYSODRAFT_325505</name>
</gene>
<dbReference type="GeneID" id="20645267"/>
<accession>G4YV83</accession>
<organism evidence="5 6">
    <name type="scientific">Phytophthora sojae (strain P6497)</name>
    <name type="common">Soybean stem and root rot agent</name>
    <name type="synonym">Phytophthora megasperma f. sp. glycines</name>
    <dbReference type="NCBI Taxonomy" id="1094619"/>
    <lineage>
        <taxon>Eukaryota</taxon>
        <taxon>Sar</taxon>
        <taxon>Stramenopiles</taxon>
        <taxon>Oomycota</taxon>
        <taxon>Peronosporomycetes</taxon>
        <taxon>Peronosporales</taxon>
        <taxon>Peronosporaceae</taxon>
        <taxon>Phytophthora</taxon>
    </lineage>
</organism>
<keyword evidence="6" id="KW-1185">Reference proteome</keyword>
<dbReference type="InParanoid" id="G4YV83"/>
<dbReference type="EMBL" id="JH159152">
    <property type="protein sequence ID" value="EGZ24382.1"/>
    <property type="molecule type" value="Genomic_DNA"/>
</dbReference>
<dbReference type="STRING" id="1094619.G4YV83"/>
<evidence type="ECO:0000313" key="6">
    <source>
        <dbReference type="Proteomes" id="UP000002640"/>
    </source>
</evidence>
<dbReference type="RefSeq" id="XP_009519670.1">
    <property type="nucleotide sequence ID" value="XM_009521375.1"/>
</dbReference>
<evidence type="ECO:0000256" key="1">
    <source>
        <dbReference type="ARBA" id="ARBA00004340"/>
    </source>
</evidence>
<proteinExistence type="predicted"/>
<protein>
    <recommendedName>
        <fullName evidence="4">Crinkler effector protein N-terminal domain-containing protein</fullName>
    </recommendedName>
</protein>